<dbReference type="InterPro" id="IPR011598">
    <property type="entry name" value="bHLH_dom"/>
</dbReference>
<feature type="coiled-coil region" evidence="1">
    <location>
        <begin position="45"/>
        <end position="106"/>
    </location>
</feature>
<gene>
    <name evidence="3" type="ORF">GEV33_001203</name>
</gene>
<reference evidence="3" key="1">
    <citation type="journal article" date="2020" name="J Insects Food Feed">
        <title>The yellow mealworm (Tenebrio molitor) genome: a resource for the emerging insects as food and feed industry.</title>
        <authorList>
            <person name="Eriksson T."/>
            <person name="Andere A."/>
            <person name="Kelstrup H."/>
            <person name="Emery V."/>
            <person name="Picard C."/>
        </authorList>
    </citation>
    <scope>NUCLEOTIDE SEQUENCE</scope>
    <source>
        <strain evidence="3">Stoneville</strain>
        <tissue evidence="3">Whole head</tissue>
    </source>
</reference>
<dbReference type="Proteomes" id="UP000719412">
    <property type="component" value="Unassembled WGS sequence"/>
</dbReference>
<dbReference type="EMBL" id="JABDTM020007202">
    <property type="protein sequence ID" value="KAH0821588.1"/>
    <property type="molecule type" value="Genomic_DNA"/>
</dbReference>
<dbReference type="PROSITE" id="PS50888">
    <property type="entry name" value="BHLH"/>
    <property type="match status" value="1"/>
</dbReference>
<accession>A0A8J6LJR2</accession>
<evidence type="ECO:0000259" key="2">
    <source>
        <dbReference type="PROSITE" id="PS50888"/>
    </source>
</evidence>
<evidence type="ECO:0000313" key="4">
    <source>
        <dbReference type="Proteomes" id="UP000719412"/>
    </source>
</evidence>
<dbReference type="SMART" id="SM00353">
    <property type="entry name" value="HLH"/>
    <property type="match status" value="1"/>
</dbReference>
<dbReference type="GO" id="GO:0046983">
    <property type="term" value="F:protein dimerization activity"/>
    <property type="evidence" value="ECO:0007669"/>
    <property type="project" value="InterPro"/>
</dbReference>
<dbReference type="AlphaFoldDB" id="A0A8J6LJR2"/>
<dbReference type="InterPro" id="IPR036638">
    <property type="entry name" value="HLH_DNA-bd_sf"/>
</dbReference>
<evidence type="ECO:0000256" key="1">
    <source>
        <dbReference type="SAM" id="Coils"/>
    </source>
</evidence>
<dbReference type="Pfam" id="PF00010">
    <property type="entry name" value="HLH"/>
    <property type="match status" value="1"/>
</dbReference>
<name>A0A8J6LJR2_TENMO</name>
<proteinExistence type="predicted"/>
<comment type="caution">
    <text evidence="3">The sequence shown here is derived from an EMBL/GenBank/DDBJ whole genome shotgun (WGS) entry which is preliminary data.</text>
</comment>
<evidence type="ECO:0000313" key="3">
    <source>
        <dbReference type="EMBL" id="KAH0821588.1"/>
    </source>
</evidence>
<organism evidence="3 4">
    <name type="scientific">Tenebrio molitor</name>
    <name type="common">Yellow mealworm beetle</name>
    <dbReference type="NCBI Taxonomy" id="7067"/>
    <lineage>
        <taxon>Eukaryota</taxon>
        <taxon>Metazoa</taxon>
        <taxon>Ecdysozoa</taxon>
        <taxon>Arthropoda</taxon>
        <taxon>Hexapoda</taxon>
        <taxon>Insecta</taxon>
        <taxon>Pterygota</taxon>
        <taxon>Neoptera</taxon>
        <taxon>Endopterygota</taxon>
        <taxon>Coleoptera</taxon>
        <taxon>Polyphaga</taxon>
        <taxon>Cucujiformia</taxon>
        <taxon>Tenebrionidae</taxon>
        <taxon>Tenebrio</taxon>
    </lineage>
</organism>
<keyword evidence="1" id="KW-0175">Coiled coil</keyword>
<keyword evidence="4" id="KW-1185">Reference proteome</keyword>
<dbReference type="SUPFAM" id="SSF47459">
    <property type="entry name" value="HLH, helix-loop-helix DNA-binding domain"/>
    <property type="match status" value="1"/>
</dbReference>
<dbReference type="Gene3D" id="4.10.280.10">
    <property type="entry name" value="Helix-loop-helix DNA-binding domain"/>
    <property type="match status" value="1"/>
</dbReference>
<feature type="domain" description="BHLH" evidence="2">
    <location>
        <begin position="3"/>
        <end position="55"/>
    </location>
</feature>
<reference evidence="3" key="2">
    <citation type="submission" date="2021-08" db="EMBL/GenBank/DDBJ databases">
        <authorList>
            <person name="Eriksson T."/>
        </authorList>
    </citation>
    <scope>NUCLEOTIDE SEQUENCE</scope>
    <source>
        <strain evidence="3">Stoneville</strain>
        <tissue evidence="3">Whole head</tissue>
    </source>
</reference>
<sequence length="145" mass="17109">MPRESSKCREWEKERRNRLNEAFTTLCKLLPCYDPSINTSKIDILRNAATYIEELQTKIKSLMSENNDDSAQKVKREEFRKLQERIKRLLSKNEQLSSLLRDAKITIPPGCAIVRKFKNPLYWSNRILPEQAKILQKRELESEGK</sequence>
<protein>
    <recommendedName>
        <fullName evidence="2">BHLH domain-containing protein</fullName>
    </recommendedName>
</protein>